<dbReference type="PANTHER" id="PTHR30040:SF2">
    <property type="entry name" value="FAD:PROTEIN FMN TRANSFERASE"/>
    <property type="match status" value="1"/>
</dbReference>
<evidence type="ECO:0000256" key="7">
    <source>
        <dbReference type="ARBA" id="ARBA00022827"/>
    </source>
</evidence>
<comment type="caution">
    <text evidence="12">The sequence shown here is derived from an EMBL/GenBank/DDBJ whole genome shotgun (WGS) entry which is preliminary data.</text>
</comment>
<evidence type="ECO:0000256" key="11">
    <source>
        <dbReference type="PIRNR" id="PIRNR006268"/>
    </source>
</evidence>
<proteinExistence type="inferred from homology"/>
<evidence type="ECO:0000313" key="12">
    <source>
        <dbReference type="EMBL" id="MBC3537606.1"/>
    </source>
</evidence>
<evidence type="ECO:0000313" key="13">
    <source>
        <dbReference type="Proteomes" id="UP000606870"/>
    </source>
</evidence>
<evidence type="ECO:0000256" key="10">
    <source>
        <dbReference type="ARBA" id="ARBA00048540"/>
    </source>
</evidence>
<dbReference type="Proteomes" id="UP000606870">
    <property type="component" value="Unassembled WGS sequence"/>
</dbReference>
<dbReference type="InterPro" id="IPR003374">
    <property type="entry name" value="ApbE-like_sf"/>
</dbReference>
<keyword evidence="7 11" id="KW-0274">FAD</keyword>
<dbReference type="PANTHER" id="PTHR30040">
    <property type="entry name" value="THIAMINE BIOSYNTHESIS LIPOPROTEIN APBE"/>
    <property type="match status" value="1"/>
</dbReference>
<protein>
    <recommendedName>
        <fullName evidence="3 11">FAD:protein FMN transferase</fullName>
        <ecNumber evidence="2 11">2.7.1.180</ecNumber>
    </recommendedName>
    <alternativeName>
        <fullName evidence="9 11">Flavin transferase</fullName>
    </alternativeName>
</protein>
<dbReference type="GO" id="GO:0016740">
    <property type="term" value="F:transferase activity"/>
    <property type="evidence" value="ECO:0007669"/>
    <property type="project" value="UniProtKB-KW"/>
</dbReference>
<evidence type="ECO:0000256" key="5">
    <source>
        <dbReference type="ARBA" id="ARBA00022679"/>
    </source>
</evidence>
<name>A0ABR6VMI8_9FIRM</name>
<evidence type="ECO:0000256" key="2">
    <source>
        <dbReference type="ARBA" id="ARBA00011955"/>
    </source>
</evidence>
<dbReference type="SUPFAM" id="SSF143631">
    <property type="entry name" value="ApbE-like"/>
    <property type="match status" value="1"/>
</dbReference>
<reference evidence="12 13" key="1">
    <citation type="submission" date="2020-08" db="EMBL/GenBank/DDBJ databases">
        <authorList>
            <person name="Liu C."/>
            <person name="Sun Q."/>
        </authorList>
    </citation>
    <scope>NUCLEOTIDE SEQUENCE [LARGE SCALE GENOMIC DNA]</scope>
    <source>
        <strain evidence="12 13">NSJ-59</strain>
    </source>
</reference>
<evidence type="ECO:0000256" key="1">
    <source>
        <dbReference type="ARBA" id="ARBA00001946"/>
    </source>
</evidence>
<dbReference type="PIRSF" id="PIRSF006268">
    <property type="entry name" value="ApbE"/>
    <property type="match status" value="1"/>
</dbReference>
<evidence type="ECO:0000256" key="3">
    <source>
        <dbReference type="ARBA" id="ARBA00016337"/>
    </source>
</evidence>
<evidence type="ECO:0000256" key="4">
    <source>
        <dbReference type="ARBA" id="ARBA00022630"/>
    </source>
</evidence>
<keyword evidence="6 11" id="KW-0479">Metal-binding</keyword>
<accession>A0ABR6VMI8</accession>
<keyword evidence="13" id="KW-1185">Reference proteome</keyword>
<dbReference type="EMBL" id="JACOGK010000032">
    <property type="protein sequence ID" value="MBC3537606.1"/>
    <property type="molecule type" value="Genomic_DNA"/>
</dbReference>
<comment type="similarity">
    <text evidence="11">Belongs to the ApbE family.</text>
</comment>
<dbReference type="Pfam" id="PF02424">
    <property type="entry name" value="ApbE"/>
    <property type="match status" value="1"/>
</dbReference>
<sequence>MDTTVQLRAEGKEAKEAVEEGLTRIQEIDKLASAQNPDSDVSRINAAAGHEYVQVDPGIYEMIALSKEYSVKTNGAWDITVGVITNLWDIGNDGQHIPSDAEIAAALEKVNYKDILLRPEDHSVMLAKEGMSIDLGGIAKGYAVDEIRKIYEAHHIESGLINMGASSMYAVGKTSKGKPWNIGIRHPRNDDANTYLGIIAIENQALGTSGDYERYFIQDGVRYHHIFDPRTGRPSRSGVMSDSVVIDGSVPHAGMLSDMFTTIIFVLGPEKGMDFLNGQAGIEGEITGEDNTLYMTSGFKKHFSDMNSDFHLAQ</sequence>
<evidence type="ECO:0000256" key="9">
    <source>
        <dbReference type="ARBA" id="ARBA00031306"/>
    </source>
</evidence>
<dbReference type="InterPro" id="IPR024932">
    <property type="entry name" value="ApbE"/>
</dbReference>
<comment type="catalytic activity">
    <reaction evidence="10 11">
        <text>L-threonyl-[protein] + FAD = FMN-L-threonyl-[protein] + AMP + H(+)</text>
        <dbReference type="Rhea" id="RHEA:36847"/>
        <dbReference type="Rhea" id="RHEA-COMP:11060"/>
        <dbReference type="Rhea" id="RHEA-COMP:11061"/>
        <dbReference type="ChEBI" id="CHEBI:15378"/>
        <dbReference type="ChEBI" id="CHEBI:30013"/>
        <dbReference type="ChEBI" id="CHEBI:57692"/>
        <dbReference type="ChEBI" id="CHEBI:74257"/>
        <dbReference type="ChEBI" id="CHEBI:456215"/>
        <dbReference type="EC" id="2.7.1.180"/>
    </reaction>
</comment>
<gene>
    <name evidence="12" type="ORF">H8J70_10110</name>
</gene>
<dbReference type="Gene3D" id="3.10.520.10">
    <property type="entry name" value="ApbE-like domains"/>
    <property type="match status" value="1"/>
</dbReference>
<dbReference type="EC" id="2.7.1.180" evidence="2 11"/>
<keyword evidence="5 11" id="KW-0808">Transferase</keyword>
<evidence type="ECO:0000256" key="8">
    <source>
        <dbReference type="ARBA" id="ARBA00022842"/>
    </source>
</evidence>
<keyword evidence="4 11" id="KW-0285">Flavoprotein</keyword>
<evidence type="ECO:0000256" key="6">
    <source>
        <dbReference type="ARBA" id="ARBA00022723"/>
    </source>
</evidence>
<keyword evidence="8 11" id="KW-0460">Magnesium</keyword>
<dbReference type="RefSeq" id="WP_186504130.1">
    <property type="nucleotide sequence ID" value="NZ_JACOGK010000032.1"/>
</dbReference>
<organism evidence="12 13">
    <name type="scientific">Megasphaera hominis</name>
    <dbReference type="NCBI Taxonomy" id="159836"/>
    <lineage>
        <taxon>Bacteria</taxon>
        <taxon>Bacillati</taxon>
        <taxon>Bacillota</taxon>
        <taxon>Negativicutes</taxon>
        <taxon>Veillonellales</taxon>
        <taxon>Veillonellaceae</taxon>
        <taxon>Megasphaera</taxon>
    </lineage>
</organism>
<comment type="cofactor">
    <cofactor evidence="1">
        <name>Mg(2+)</name>
        <dbReference type="ChEBI" id="CHEBI:18420"/>
    </cofactor>
</comment>